<comment type="caution">
    <text evidence="20">The sequence shown here is derived from an EMBL/GenBank/DDBJ whole genome shotgun (WGS) entry which is preliminary data.</text>
</comment>
<feature type="compositionally biased region" description="Basic residues" evidence="16">
    <location>
        <begin position="871"/>
        <end position="880"/>
    </location>
</feature>
<keyword evidence="10 17" id="KW-1133">Transmembrane helix</keyword>
<evidence type="ECO:0000256" key="1">
    <source>
        <dbReference type="ARBA" id="ARBA00004477"/>
    </source>
</evidence>
<feature type="transmembrane region" description="Helical" evidence="17">
    <location>
        <begin position="518"/>
        <end position="536"/>
    </location>
</feature>
<evidence type="ECO:0000256" key="6">
    <source>
        <dbReference type="ARBA" id="ARBA00022618"/>
    </source>
</evidence>
<dbReference type="Pfam" id="PF02984">
    <property type="entry name" value="Cyclin_C"/>
    <property type="match status" value="1"/>
</dbReference>
<keyword evidence="21" id="KW-1185">Reference proteome</keyword>
<evidence type="ECO:0000256" key="8">
    <source>
        <dbReference type="ARBA" id="ARBA00022692"/>
    </source>
</evidence>
<dbReference type="SMART" id="SM01332">
    <property type="entry name" value="Cyclin_C"/>
    <property type="match status" value="1"/>
</dbReference>
<feature type="transmembrane region" description="Helical" evidence="17">
    <location>
        <begin position="423"/>
        <end position="444"/>
    </location>
</feature>
<keyword evidence="9" id="KW-0256">Endoplasmic reticulum</keyword>
<dbReference type="EMBL" id="JASPKY010000003">
    <property type="protein sequence ID" value="KAK9758626.1"/>
    <property type="molecule type" value="Genomic_DNA"/>
</dbReference>
<feature type="transmembrane region" description="Helical" evidence="17">
    <location>
        <begin position="631"/>
        <end position="654"/>
    </location>
</feature>
<dbReference type="InterPro" id="IPR017852">
    <property type="entry name" value="GPI_EtnP_transferase_1_C"/>
</dbReference>
<evidence type="ECO:0000256" key="4">
    <source>
        <dbReference type="ARBA" id="ARBA00020831"/>
    </source>
</evidence>
<feature type="transmembrane region" description="Helical" evidence="17">
    <location>
        <begin position="542"/>
        <end position="558"/>
    </location>
</feature>
<evidence type="ECO:0000256" key="17">
    <source>
        <dbReference type="SAM" id="Phobius"/>
    </source>
</evidence>
<dbReference type="InterPro" id="IPR048258">
    <property type="entry name" value="Cyclins_cyclin-box"/>
</dbReference>
<evidence type="ECO:0000259" key="19">
    <source>
        <dbReference type="SMART" id="SM01332"/>
    </source>
</evidence>
<evidence type="ECO:0000256" key="11">
    <source>
        <dbReference type="ARBA" id="ARBA00023127"/>
    </source>
</evidence>
<comment type="similarity">
    <text evidence="3">Belongs to the PIGG/PIGN/PIGO family. PIGN subfamily.</text>
</comment>
<dbReference type="Pfam" id="PF01663">
    <property type="entry name" value="Phosphodiest"/>
    <property type="match status" value="1"/>
</dbReference>
<dbReference type="InterPro" id="IPR037671">
    <property type="entry name" value="PIGN_N"/>
</dbReference>
<feature type="compositionally biased region" description="Basic and acidic residues" evidence="16">
    <location>
        <begin position="1239"/>
        <end position="1255"/>
    </location>
</feature>
<feature type="region of interest" description="Disordered" evidence="16">
    <location>
        <begin position="864"/>
        <end position="885"/>
    </location>
</feature>
<sequence length="1355" mass="157407">MQIFQSWRKTKALRLTVLGIFVHISLFFGTLDIYFSSPVELGLNSFKTDFSLADRVVVFVADGLRYETLQDINFDEYTPFLNNVRHYHGTWGISHTRVPTESRPGHVALFGGMYEDPSAVLSGWKRNPINVDTVFNQSIESWLWGSPDIIPMFNRDNLEKINTYFYDRNFEDFSGRTSTIQLDKWVFQRVTDFLQETPLERLQGGGKIFFLHLLGMDTVGHVFKPNSWEYIQNLKYIDREIHTIYDLFQKFFNDNRTSYVFTSDHGMTDWGSHGSGTDHETQSPFIAWGSGIKGQLQPCDLHQVDTAALISALLGINFPTNSVGVVPDMYLDTTPFKQAVILYMNTRQLGERFNKRHERLKRATVYGFFEPYRELNEEILQRKLGYIEISIKTGSYKTAKEDIVDLIKLIRKGDKYINEYYKYPLLFTLAVGLIFWMIYLILHVIPGRYVPLDNKLLCKCFINYMIVAASLAIALQYHRVQLKYRFYLFFPLVMVIPLLIEFRQVSHLVVFLWKTSKLYLILNVLYCGLGLSLLIFSFYYEFYILIPSVLLIVWIVSARRDYRKEDVACWIVLPLLVCFYPLWSSYAKGFSALQTVTSHFIASYVLWIQIRNTANEGRRGKLHVTPPASHYYILYVYFTLLTISAITAMIYVLYGITGELVQMIVCALSWFILCGALLLATASPHTFTARCLNISVLFLIVYLMMSVSGESLFLVLFTAMQIQWIFLEIHKFNKRKEGKHNRTNRDDFRRCMFFIYFILLSYFGSGNTANMNTFDPMWARHYSNKSARSVIRMEGCIEDECNTLNWDWEYCEDNQVKNDTDSERKGDFVLCCKEERKDDSPLVTTATMCLDDFFELPGSSKIMESQTTPHSNKHTSQRKIKQAEHDAIPASMKRERTTPEPIIKFPNYTEVWNNMVNKEEVTKKSRNSKIFADRTTYLPRMRAILLDWIMEVCEVYRLRRTTYYLAVDYIDRYLTLRPAVPKTQLQLLGVSCLFIAAKLEEIYPPKLSEFSYVCDGACTEMEILACEILLLNTLQWDINPMTPTTWLNLYLQIYCSNDYKKCQLELNNQNNFHFPQYSAFQFVRASHLIDLFSMDPGFLRFSYSIIAAGAMYYIFGKEIATTVSGYQWKQLETCVEYMSVFNQLIDESMDSRLQSVCSQDIDDSLLGNFRFLKKKIGTLVNDETHCMQTHVVDLDFFERATLLRLENLGMRVEKTFVKRKKKTTIALNTPEKIDDDQADGDKSRENETKTDDGKGGNETQGNTEETTVVMYEIEKILDEQVSKCLDIFDIIDSDGDGNGKPCEQDVTVKLDDDNGHSETDDSKIVNILKIDKKTKLSFDDILSSMHNDYYEQKYK</sequence>
<evidence type="ECO:0000256" key="9">
    <source>
        <dbReference type="ARBA" id="ARBA00022824"/>
    </source>
</evidence>
<dbReference type="GO" id="GO:0005789">
    <property type="term" value="C:endoplasmic reticulum membrane"/>
    <property type="evidence" value="ECO:0007669"/>
    <property type="project" value="UniProtKB-SubCell"/>
</dbReference>
<dbReference type="Proteomes" id="UP001458880">
    <property type="component" value="Unassembled WGS sequence"/>
</dbReference>
<evidence type="ECO:0000256" key="16">
    <source>
        <dbReference type="SAM" id="MobiDB-lite"/>
    </source>
</evidence>
<organism evidence="20 21">
    <name type="scientific">Popillia japonica</name>
    <name type="common">Japanese beetle</name>
    <dbReference type="NCBI Taxonomy" id="7064"/>
    <lineage>
        <taxon>Eukaryota</taxon>
        <taxon>Metazoa</taxon>
        <taxon>Ecdysozoa</taxon>
        <taxon>Arthropoda</taxon>
        <taxon>Hexapoda</taxon>
        <taxon>Insecta</taxon>
        <taxon>Pterygota</taxon>
        <taxon>Neoptera</taxon>
        <taxon>Endopterygota</taxon>
        <taxon>Coleoptera</taxon>
        <taxon>Polyphaga</taxon>
        <taxon>Scarabaeiformia</taxon>
        <taxon>Scarabaeidae</taxon>
        <taxon>Rutelinae</taxon>
        <taxon>Popillia</taxon>
    </lineage>
</organism>
<dbReference type="GO" id="GO:0000278">
    <property type="term" value="P:mitotic cell cycle"/>
    <property type="evidence" value="ECO:0007669"/>
    <property type="project" value="UniProtKB-ARBA"/>
</dbReference>
<comment type="pathway">
    <text evidence="2">Glycolipid biosynthesis; glycosylphosphatidylinositol-anchor biosynthesis.</text>
</comment>
<feature type="transmembrane region" description="Helical" evidence="17">
    <location>
        <begin position="748"/>
        <end position="765"/>
    </location>
</feature>
<evidence type="ECO:0000313" key="20">
    <source>
        <dbReference type="EMBL" id="KAK9758626.1"/>
    </source>
</evidence>
<dbReference type="Pfam" id="PF00134">
    <property type="entry name" value="Cyclin_N"/>
    <property type="match status" value="1"/>
</dbReference>
<dbReference type="SUPFAM" id="SSF53649">
    <property type="entry name" value="Alkaline phosphatase-like"/>
    <property type="match status" value="1"/>
</dbReference>
<dbReference type="InterPro" id="IPR007070">
    <property type="entry name" value="GPI_EtnP_transferase_1"/>
</dbReference>
<keyword evidence="5" id="KW-0337">GPI-anchor biosynthesis</keyword>
<dbReference type="InterPro" id="IPR036915">
    <property type="entry name" value="Cyclin-like_sf"/>
</dbReference>
<evidence type="ECO:0000256" key="14">
    <source>
        <dbReference type="ARBA" id="ARBA00023306"/>
    </source>
</evidence>
<feature type="transmembrane region" description="Helical" evidence="17">
    <location>
        <begin position="660"/>
        <end position="680"/>
    </location>
</feature>
<evidence type="ECO:0000256" key="12">
    <source>
        <dbReference type="ARBA" id="ARBA00023136"/>
    </source>
</evidence>
<keyword evidence="12 17" id="KW-0472">Membrane</keyword>
<feature type="transmembrane region" description="Helical" evidence="17">
    <location>
        <begin position="567"/>
        <end position="583"/>
    </location>
</feature>
<evidence type="ECO:0000313" key="21">
    <source>
        <dbReference type="Proteomes" id="UP001458880"/>
    </source>
</evidence>
<feature type="domain" description="Cyclin-like" evidence="18">
    <location>
        <begin position="947"/>
        <end position="1032"/>
    </location>
</feature>
<proteinExistence type="inferred from homology"/>
<dbReference type="PANTHER" id="PTHR12250:SF0">
    <property type="entry name" value="GPI ETHANOLAMINE PHOSPHATE TRANSFERASE 1"/>
    <property type="match status" value="1"/>
</dbReference>
<dbReference type="GO" id="GO:0051377">
    <property type="term" value="F:mannose-ethanolamine phosphotransferase activity"/>
    <property type="evidence" value="ECO:0007669"/>
    <property type="project" value="InterPro"/>
</dbReference>
<evidence type="ECO:0000256" key="5">
    <source>
        <dbReference type="ARBA" id="ARBA00022502"/>
    </source>
</evidence>
<dbReference type="GO" id="GO:0006506">
    <property type="term" value="P:GPI anchor biosynthetic process"/>
    <property type="evidence" value="ECO:0007669"/>
    <property type="project" value="UniProtKB-KW"/>
</dbReference>
<keyword evidence="7" id="KW-0808">Transferase</keyword>
<comment type="similarity">
    <text evidence="15">Belongs to the cyclin family.</text>
</comment>
<dbReference type="InterPro" id="IPR002591">
    <property type="entry name" value="Phosphodiest/P_Trfase"/>
</dbReference>
<dbReference type="Pfam" id="PF04987">
    <property type="entry name" value="PigN"/>
    <property type="match status" value="1"/>
</dbReference>
<dbReference type="SMART" id="SM00385">
    <property type="entry name" value="CYCLIN"/>
    <property type="match status" value="1"/>
</dbReference>
<reference evidence="20 21" key="1">
    <citation type="journal article" date="2024" name="BMC Genomics">
        <title>De novo assembly and annotation of Popillia japonica's genome with initial clues to its potential as an invasive pest.</title>
        <authorList>
            <person name="Cucini C."/>
            <person name="Boschi S."/>
            <person name="Funari R."/>
            <person name="Cardaioli E."/>
            <person name="Iannotti N."/>
            <person name="Marturano G."/>
            <person name="Paoli F."/>
            <person name="Bruttini M."/>
            <person name="Carapelli A."/>
            <person name="Frati F."/>
            <person name="Nardi F."/>
        </authorList>
    </citation>
    <scope>NUCLEOTIDE SEQUENCE [LARGE SCALE GENOMIC DNA]</scope>
    <source>
        <strain evidence="20">DMR45628</strain>
    </source>
</reference>
<dbReference type="Gene3D" id="3.40.720.10">
    <property type="entry name" value="Alkaline Phosphatase, subunit A"/>
    <property type="match status" value="2"/>
</dbReference>
<dbReference type="FunFam" id="1.10.472.10:FF:000154">
    <property type="entry name" value="Cyclin-B1-4"/>
    <property type="match status" value="1"/>
</dbReference>
<protein>
    <recommendedName>
        <fullName evidence="4">GPI ethanolamine phosphate transferase 1</fullName>
    </recommendedName>
</protein>
<dbReference type="Gene3D" id="1.10.472.10">
    <property type="entry name" value="Cyclin-like"/>
    <property type="match status" value="2"/>
</dbReference>
<dbReference type="GO" id="GO:0051301">
    <property type="term" value="P:cell division"/>
    <property type="evidence" value="ECO:0007669"/>
    <property type="project" value="UniProtKB-KW"/>
</dbReference>
<evidence type="ECO:0000256" key="7">
    <source>
        <dbReference type="ARBA" id="ARBA00022679"/>
    </source>
</evidence>
<feature type="domain" description="Cyclin C-terminal" evidence="19">
    <location>
        <begin position="1041"/>
        <end position="1193"/>
    </location>
</feature>
<evidence type="ECO:0000256" key="10">
    <source>
        <dbReference type="ARBA" id="ARBA00022989"/>
    </source>
</evidence>
<dbReference type="SUPFAM" id="SSF47954">
    <property type="entry name" value="Cyclin-like"/>
    <property type="match status" value="2"/>
</dbReference>
<accession>A0AAW1NA07</accession>
<keyword evidence="6" id="KW-0132">Cell division</keyword>
<evidence type="ECO:0000256" key="15">
    <source>
        <dbReference type="RuleBase" id="RU000383"/>
    </source>
</evidence>
<keyword evidence="11 15" id="KW-0195">Cyclin</keyword>
<dbReference type="InterPro" id="IPR006671">
    <property type="entry name" value="Cyclin_N"/>
</dbReference>
<keyword evidence="14" id="KW-0131">Cell cycle</keyword>
<dbReference type="InterPro" id="IPR013763">
    <property type="entry name" value="Cyclin-like_dom"/>
</dbReference>
<evidence type="ECO:0000256" key="2">
    <source>
        <dbReference type="ARBA" id="ARBA00004687"/>
    </source>
</evidence>
<gene>
    <name evidence="20" type="ORF">QE152_g520</name>
</gene>
<dbReference type="PANTHER" id="PTHR12250">
    <property type="entry name" value="PHOSPHATIDYLINOSITOL GLYCAN, CLASS N"/>
    <property type="match status" value="1"/>
</dbReference>
<dbReference type="InterPro" id="IPR017850">
    <property type="entry name" value="Alkaline_phosphatase_core_sf"/>
</dbReference>
<feature type="transmembrane region" description="Helical" evidence="17">
    <location>
        <begin position="456"/>
        <end position="478"/>
    </location>
</feature>
<evidence type="ECO:0000256" key="3">
    <source>
        <dbReference type="ARBA" id="ARBA00008400"/>
    </source>
</evidence>
<feature type="region of interest" description="Disordered" evidence="16">
    <location>
        <begin position="1228"/>
        <end position="1264"/>
    </location>
</feature>
<dbReference type="PROSITE" id="PS00292">
    <property type="entry name" value="CYCLINS"/>
    <property type="match status" value="1"/>
</dbReference>
<name>A0AAW1NA07_POPJA</name>
<dbReference type="CDD" id="cd16020">
    <property type="entry name" value="GPI_EPT_1"/>
    <property type="match status" value="1"/>
</dbReference>
<keyword evidence="8 17" id="KW-0812">Transmembrane</keyword>
<comment type="subcellular location">
    <subcellularLocation>
        <location evidence="1">Endoplasmic reticulum membrane</location>
        <topology evidence="1">Multi-pass membrane protein</topology>
    </subcellularLocation>
</comment>
<dbReference type="InterPro" id="IPR004367">
    <property type="entry name" value="Cyclin_C-dom"/>
</dbReference>
<feature type="transmembrane region" description="Helical" evidence="17">
    <location>
        <begin position="484"/>
        <end position="502"/>
    </location>
</feature>
<feature type="transmembrane region" description="Helical" evidence="17">
    <location>
        <begin position="12"/>
        <end position="35"/>
    </location>
</feature>
<evidence type="ECO:0000256" key="13">
    <source>
        <dbReference type="ARBA" id="ARBA00023180"/>
    </source>
</evidence>
<evidence type="ECO:0000259" key="18">
    <source>
        <dbReference type="SMART" id="SM00385"/>
    </source>
</evidence>
<dbReference type="CDD" id="cd20520">
    <property type="entry name" value="CYCLIN_CCNE_rpt2"/>
    <property type="match status" value="1"/>
</dbReference>
<keyword evidence="13" id="KW-0325">Glycoprotein</keyword>